<feature type="transmembrane region" description="Helical" evidence="1">
    <location>
        <begin position="818"/>
        <end position="838"/>
    </location>
</feature>
<sequence>MKLSLKLAAVILAFCAFLLPFVKPQTANAQAGGCQLIVSTTEVVAHGSFNVTVQNGQYPGTLYVINYYSEATGGLHTDSFDMPDSRSYTISVNLDHLFGAGSPAASTGTFIVTAGTTNPDGTPNSEACVPSSITITVIAPPIPTVSITAADTNIPYNTSTDLTWSSTNADTCTLNGSGVAINGSQPTGNLISTTTFTLTCTNISGSANASVTVNVALPPPPICSPPTQTVTTGVNANFTASAGTGTFSWSAPGGSPASGSGPSFSTSYSTAGAKTVTVTSGSLNDTCSVTVTAPAPTADIKANGSNGPITIAYNTKATLTWSSTNATSCTVNPGGYSGTSSSGQLTPNLTTNTTYTITCNGPGGSATDSVVINVLPPTPCSYDFAPTTVDEGGDVTVTIRSGDSSHQFRARIDSLEPPSDGTRIGLGNIVLKAPNVAVDTTYLVGAADNTTGTPCALTPGSTNTLLVRAVATWHLSQPIVASNQLSVLFSFSPDSNGNIGLIVAPSSGGGCNWGVLPRPFDSGAIDSPLTSVTWNFPPPGDYCAELVFGTEVVSDNPYVTFTVSPPPPDTWILTVTNCFDYKVFFGISPNAGGSSVLHINETGTEIPITDGASSLIWDAPPAPANYTAEIILWATRVSNQVNISVPCSPEATQWTLTYKVTGGNDVTFTVQCPTEDCPGYGGGPVPAAVDITDTGSGSPAGSIIVPAGGGTLPPITLPNGNYRAQVNAGLEQVSGSVEFTLPQKTDCGWLAFPGGAGVVFGPVNNCALASPGGIVSAILPYVFGIAGFLSIIIIVISGIQFITSSGNPEAAASARNRLVFALIGLAVIILAFAILQIVDKLFLGGSGVS</sequence>
<feature type="transmembrane region" description="Helical" evidence="1">
    <location>
        <begin position="778"/>
        <end position="797"/>
    </location>
</feature>
<evidence type="ECO:0000256" key="1">
    <source>
        <dbReference type="SAM" id="Phobius"/>
    </source>
</evidence>
<dbReference type="InterPro" id="IPR043993">
    <property type="entry name" value="T4SS_pilin"/>
</dbReference>
<organism evidence="3 4">
    <name type="scientific">Candidatus Gottesmanbacteria bacterium GW2011_GWA1_43_11</name>
    <dbReference type="NCBI Taxonomy" id="1618436"/>
    <lineage>
        <taxon>Bacteria</taxon>
        <taxon>Candidatus Gottesmaniibacteriota</taxon>
    </lineage>
</organism>
<keyword evidence="2" id="KW-0732">Signal</keyword>
<proteinExistence type="predicted"/>
<evidence type="ECO:0000256" key="2">
    <source>
        <dbReference type="SAM" id="SignalP"/>
    </source>
</evidence>
<feature type="signal peptide" evidence="2">
    <location>
        <begin position="1"/>
        <end position="29"/>
    </location>
</feature>
<protein>
    <recommendedName>
        <fullName evidence="5">PKD domain-containing protein</fullName>
    </recommendedName>
</protein>
<evidence type="ECO:0000313" key="3">
    <source>
        <dbReference type="EMBL" id="KKS83313.1"/>
    </source>
</evidence>
<gene>
    <name evidence="3" type="ORF">UV59_C0043G0003</name>
</gene>
<reference evidence="3 4" key="1">
    <citation type="journal article" date="2015" name="Nature">
        <title>rRNA introns, odd ribosomes, and small enigmatic genomes across a large radiation of phyla.</title>
        <authorList>
            <person name="Brown C.T."/>
            <person name="Hug L.A."/>
            <person name="Thomas B.C."/>
            <person name="Sharon I."/>
            <person name="Castelle C.J."/>
            <person name="Singh A."/>
            <person name="Wilkins M.J."/>
            <person name="Williams K.H."/>
            <person name="Banfield J.F."/>
        </authorList>
    </citation>
    <scope>NUCLEOTIDE SEQUENCE [LARGE SCALE GENOMIC DNA]</scope>
</reference>
<dbReference type="EMBL" id="LCFB01000043">
    <property type="protein sequence ID" value="KKS83313.1"/>
    <property type="molecule type" value="Genomic_DNA"/>
</dbReference>
<keyword evidence="1" id="KW-0812">Transmembrane</keyword>
<accession>A0A0G1F8Y4</accession>
<feature type="chain" id="PRO_5002536972" description="PKD domain-containing protein" evidence="2">
    <location>
        <begin position="30"/>
        <end position="849"/>
    </location>
</feature>
<keyword evidence="1" id="KW-1133">Transmembrane helix</keyword>
<dbReference type="AlphaFoldDB" id="A0A0G1F8Y4"/>
<dbReference type="Pfam" id="PF18895">
    <property type="entry name" value="T4SS_pilin"/>
    <property type="match status" value="1"/>
</dbReference>
<dbReference type="STRING" id="1618436.UV59_C0043G0003"/>
<evidence type="ECO:0000313" key="4">
    <source>
        <dbReference type="Proteomes" id="UP000034543"/>
    </source>
</evidence>
<dbReference type="Proteomes" id="UP000034543">
    <property type="component" value="Unassembled WGS sequence"/>
</dbReference>
<comment type="caution">
    <text evidence="3">The sequence shown here is derived from an EMBL/GenBank/DDBJ whole genome shotgun (WGS) entry which is preliminary data.</text>
</comment>
<name>A0A0G1F8Y4_9BACT</name>
<evidence type="ECO:0008006" key="5">
    <source>
        <dbReference type="Google" id="ProtNLM"/>
    </source>
</evidence>
<keyword evidence="1" id="KW-0472">Membrane</keyword>